<keyword evidence="3" id="KW-1185">Reference proteome</keyword>
<proteinExistence type="predicted"/>
<dbReference type="PANTHER" id="PTHR37816:SF1">
    <property type="entry name" value="TOXIN"/>
    <property type="match status" value="1"/>
</dbReference>
<dbReference type="InterPro" id="IPR027417">
    <property type="entry name" value="P-loop_NTPase"/>
</dbReference>
<accession>A0A9Q0N182</accession>
<keyword evidence="1" id="KW-0812">Transmembrane</keyword>
<dbReference type="AlphaFoldDB" id="A0A9Q0N182"/>
<dbReference type="Gene3D" id="3.40.50.300">
    <property type="entry name" value="P-loop containing nucleotide triphosphate hydrolases"/>
    <property type="match status" value="1"/>
</dbReference>
<feature type="non-terminal residue" evidence="2">
    <location>
        <position position="140"/>
    </location>
</feature>
<name>A0A9Q0N182_9DIPT</name>
<evidence type="ECO:0000313" key="3">
    <source>
        <dbReference type="Proteomes" id="UP001151699"/>
    </source>
</evidence>
<dbReference type="SUPFAM" id="SSF52540">
    <property type="entry name" value="P-loop containing nucleoside triphosphate hydrolases"/>
    <property type="match status" value="1"/>
</dbReference>
<reference evidence="2" key="1">
    <citation type="submission" date="2022-07" db="EMBL/GenBank/DDBJ databases">
        <authorList>
            <person name="Trinca V."/>
            <person name="Uliana J.V.C."/>
            <person name="Torres T.T."/>
            <person name="Ward R.J."/>
            <person name="Monesi N."/>
        </authorList>
    </citation>
    <scope>NUCLEOTIDE SEQUENCE</scope>
    <source>
        <strain evidence="2">HSMRA1968</strain>
        <tissue evidence="2">Whole embryos</tissue>
    </source>
</reference>
<gene>
    <name evidence="2" type="ORF">Bhyg_05620</name>
</gene>
<protein>
    <recommendedName>
        <fullName evidence="4">Adenylate kinase</fullName>
    </recommendedName>
</protein>
<dbReference type="EMBL" id="WJQU01000002">
    <property type="protein sequence ID" value="KAJ6640689.1"/>
    <property type="molecule type" value="Genomic_DNA"/>
</dbReference>
<organism evidence="2 3">
    <name type="scientific">Pseudolycoriella hygida</name>
    <dbReference type="NCBI Taxonomy" id="35572"/>
    <lineage>
        <taxon>Eukaryota</taxon>
        <taxon>Metazoa</taxon>
        <taxon>Ecdysozoa</taxon>
        <taxon>Arthropoda</taxon>
        <taxon>Hexapoda</taxon>
        <taxon>Insecta</taxon>
        <taxon>Pterygota</taxon>
        <taxon>Neoptera</taxon>
        <taxon>Endopterygota</taxon>
        <taxon>Diptera</taxon>
        <taxon>Nematocera</taxon>
        <taxon>Sciaroidea</taxon>
        <taxon>Sciaridae</taxon>
        <taxon>Pseudolycoriella</taxon>
    </lineage>
</organism>
<feature type="transmembrane region" description="Helical" evidence="1">
    <location>
        <begin position="115"/>
        <end position="134"/>
    </location>
</feature>
<dbReference type="InterPro" id="IPR052922">
    <property type="entry name" value="Cytidylate_Kinase-2"/>
</dbReference>
<keyword evidence="1" id="KW-1133">Transmembrane helix</keyword>
<evidence type="ECO:0000256" key="1">
    <source>
        <dbReference type="SAM" id="Phobius"/>
    </source>
</evidence>
<dbReference type="PANTHER" id="PTHR37816">
    <property type="entry name" value="YALI0E33011P"/>
    <property type="match status" value="1"/>
</dbReference>
<dbReference type="Proteomes" id="UP001151699">
    <property type="component" value="Chromosome B"/>
</dbReference>
<feature type="non-terminal residue" evidence="2">
    <location>
        <position position="1"/>
    </location>
</feature>
<keyword evidence="1" id="KW-0472">Membrane</keyword>
<feature type="transmembrane region" description="Helical" evidence="1">
    <location>
        <begin position="77"/>
        <end position="95"/>
    </location>
</feature>
<comment type="caution">
    <text evidence="2">The sequence shown here is derived from an EMBL/GenBank/DDBJ whole genome shotgun (WGS) entry which is preliminary data.</text>
</comment>
<sequence length="140" mass="16885">TGTGKSTLATKLCGALNLPQYDLDEIHWLPDWQEKPTPQFVEEVREIISEESKSKTGWIFCGNYRPVQEMLMDHCDYILWLDYPIWTLVLPRLFYRTFRRVFFKETCCNGNYETFYLAFCSKFSIIYWLLTSYWKIQNKY</sequence>
<dbReference type="OrthoDB" id="65590at2759"/>
<evidence type="ECO:0008006" key="4">
    <source>
        <dbReference type="Google" id="ProtNLM"/>
    </source>
</evidence>
<evidence type="ECO:0000313" key="2">
    <source>
        <dbReference type="EMBL" id="KAJ6640689.1"/>
    </source>
</evidence>